<dbReference type="Pfam" id="PF22530">
    <property type="entry name" value="Terminase-T7_RNaseH-like"/>
    <property type="match status" value="1"/>
</dbReference>
<dbReference type="STRING" id="665118.SAMN02983003_0608"/>
<accession>A0A1K2HTS6</accession>
<keyword evidence="3" id="KW-1185">Reference proteome</keyword>
<dbReference type="EMBL" id="FPKU01000001">
    <property type="protein sequence ID" value="SFZ81638.1"/>
    <property type="molecule type" value="Genomic_DNA"/>
</dbReference>
<proteinExistence type="predicted"/>
<protein>
    <recommendedName>
        <fullName evidence="1">Terminase large subunit ribonuclease H-like domain-containing protein</fullName>
    </recommendedName>
</protein>
<dbReference type="SUPFAM" id="SSF52540">
    <property type="entry name" value="P-loop containing nucleoside triphosphate hydrolases"/>
    <property type="match status" value="1"/>
</dbReference>
<gene>
    <name evidence="2" type="ORF">SAMN02983003_0608</name>
</gene>
<dbReference type="AlphaFoldDB" id="A0A1K2HTS6"/>
<name>A0A1K2HTS6_9HYPH</name>
<feature type="domain" description="Terminase large subunit ribonuclease H-like" evidence="1">
    <location>
        <begin position="414"/>
        <end position="523"/>
    </location>
</feature>
<evidence type="ECO:0000313" key="2">
    <source>
        <dbReference type="EMBL" id="SFZ81638.1"/>
    </source>
</evidence>
<dbReference type="InterPro" id="IPR027417">
    <property type="entry name" value="P-loop_NTPase"/>
</dbReference>
<sequence length="638" mass="72212">MLKPMSVWITGPDGADVEVPHWFLRPEDDWESYESFPTFLERVWEHLGLPRPTEAQYEIAHRLQYGYDSAEKTVLTPQEALALFDRPREDIIRAFRGLGKSYITAAFVIWRLMRNPRDEKVLVVSATGGKAKEFVAQVKGLLQSMTMVMWLLDGDREHGAVRRDTAEEFDVAGANLSQSFSVKARGIDGQITGSRATLIVADDIEIPKNSKTEAARTSILNTVRSDFDPITKTEHGKGDQIFLGTPQTEESVYNVLVTEMGFRCWCLPVRFPSAEKLKNYRMQTPGRAVVDILAPYLIAKFDRGLITHGVPTDTRFGHEELISAEAKGASHFALQMMLDTSLSDAERYPLKTHDLIIFATNVAKAPRTVQWGLDSNRRNLVNDIPNLGFSGDHLLRPLFVDSEWVDYDQLILFVDPAGRGKDETSWSILGQLNGMIYLIDNQAEIGDPTTAMQRIALDVKKYRVREVLVEPNYGQGMWVAAFSPILERVYPGKCAVKESEWAKGQKEARIIDTLEPVLSAHRLIVNEAVIREDVKTEERDYSLIYQLTHITRDRNSLRHDDRLDSVAGGVAHFLRSMGMDQVSAAKAQKQAEQEELIDSFVDALEGGASLWRGRRLRVDDLHDMPEEWDSLWEYSSDR</sequence>
<dbReference type="Proteomes" id="UP000183447">
    <property type="component" value="Unassembled WGS sequence"/>
</dbReference>
<dbReference type="Gene3D" id="3.40.50.300">
    <property type="entry name" value="P-loop containing nucleotide triphosphate hydrolases"/>
    <property type="match status" value="1"/>
</dbReference>
<reference evidence="2 3" key="1">
    <citation type="submission" date="2016-11" db="EMBL/GenBank/DDBJ databases">
        <authorList>
            <person name="Jaros S."/>
            <person name="Januszkiewicz K."/>
            <person name="Wedrychowicz H."/>
        </authorList>
    </citation>
    <scope>NUCLEOTIDE SEQUENCE [LARGE SCALE GENOMIC DNA]</scope>
    <source>
        <strain evidence="2 3">ATCC 23634</strain>
    </source>
</reference>
<dbReference type="InterPro" id="IPR054762">
    <property type="entry name" value="Gp19_RNaseH-like"/>
</dbReference>
<dbReference type="InterPro" id="IPR047987">
    <property type="entry name" value="Gp19-like_virus"/>
</dbReference>
<dbReference type="NCBIfam" id="NF033889">
    <property type="entry name" value="termin_lrg_T7"/>
    <property type="match status" value="1"/>
</dbReference>
<evidence type="ECO:0000313" key="3">
    <source>
        <dbReference type="Proteomes" id="UP000183447"/>
    </source>
</evidence>
<organism evidence="2 3">
    <name type="scientific">Devosia enhydra</name>
    <dbReference type="NCBI Taxonomy" id="665118"/>
    <lineage>
        <taxon>Bacteria</taxon>
        <taxon>Pseudomonadati</taxon>
        <taxon>Pseudomonadota</taxon>
        <taxon>Alphaproteobacteria</taxon>
        <taxon>Hyphomicrobiales</taxon>
        <taxon>Devosiaceae</taxon>
        <taxon>Devosia</taxon>
    </lineage>
</organism>
<evidence type="ECO:0000259" key="1">
    <source>
        <dbReference type="Pfam" id="PF22530"/>
    </source>
</evidence>